<dbReference type="Pfam" id="PF09339">
    <property type="entry name" value="HTH_IclR"/>
    <property type="match status" value="1"/>
</dbReference>
<dbReference type="SUPFAM" id="SSF46785">
    <property type="entry name" value="Winged helix' DNA-binding domain"/>
    <property type="match status" value="1"/>
</dbReference>
<sequence length="303" mass="32622">MPGPYGDRLLSPSPDFHWAGGGAMAGRSSAPGRSVTSRALAILDAFDSTAPRLTLTEIAERSGIPLTTAHRLLGELTDWGALTRRSDGRFEIGRKLWDLGLLAPVQLELRQVAAPFLQDLHTTIRDTVHLAVREGLQALYVERISGRESVPIVSQVGSRLPLHATGVGKVLLAAAPPDVVEQALRSLTRQTRHTLVDPGRIRRELAEVRRRQYARTSEEMSPGAASLAVPVQVEVRRGPVVVAALGIVVPRTGGTFPASCPCCRSPPVASDASSPVRAISTDRKVRVPRRRSPRSHSAPCAPR</sequence>
<evidence type="ECO:0000256" key="2">
    <source>
        <dbReference type="ARBA" id="ARBA00023125"/>
    </source>
</evidence>
<feature type="domain" description="IclR-ED" evidence="6">
    <location>
        <begin position="95"/>
        <end position="281"/>
    </location>
</feature>
<dbReference type="SUPFAM" id="SSF55781">
    <property type="entry name" value="GAF domain-like"/>
    <property type="match status" value="1"/>
</dbReference>
<dbReference type="InterPro" id="IPR029016">
    <property type="entry name" value="GAF-like_dom_sf"/>
</dbReference>
<organism evidence="7 8">
    <name type="scientific">Blastococcus brunescens</name>
    <dbReference type="NCBI Taxonomy" id="1564165"/>
    <lineage>
        <taxon>Bacteria</taxon>
        <taxon>Bacillati</taxon>
        <taxon>Actinomycetota</taxon>
        <taxon>Actinomycetes</taxon>
        <taxon>Geodermatophilales</taxon>
        <taxon>Geodermatophilaceae</taxon>
        <taxon>Blastococcus</taxon>
    </lineage>
</organism>
<keyword evidence="1" id="KW-0805">Transcription regulation</keyword>
<dbReference type="InterPro" id="IPR050707">
    <property type="entry name" value="HTH_MetabolicPath_Reg"/>
</dbReference>
<dbReference type="PANTHER" id="PTHR30136:SF24">
    <property type="entry name" value="HTH-TYPE TRANSCRIPTIONAL REPRESSOR ALLR"/>
    <property type="match status" value="1"/>
</dbReference>
<feature type="compositionally biased region" description="Low complexity" evidence="4">
    <location>
        <begin position="266"/>
        <end position="278"/>
    </location>
</feature>
<evidence type="ECO:0000259" key="6">
    <source>
        <dbReference type="PROSITE" id="PS51078"/>
    </source>
</evidence>
<dbReference type="InterPro" id="IPR036388">
    <property type="entry name" value="WH-like_DNA-bd_sf"/>
</dbReference>
<dbReference type="InterPro" id="IPR036390">
    <property type="entry name" value="WH_DNA-bd_sf"/>
</dbReference>
<proteinExistence type="predicted"/>
<evidence type="ECO:0000256" key="1">
    <source>
        <dbReference type="ARBA" id="ARBA00023015"/>
    </source>
</evidence>
<dbReference type="InterPro" id="IPR014757">
    <property type="entry name" value="Tscrpt_reg_IclR_C"/>
</dbReference>
<keyword evidence="3" id="KW-0804">Transcription</keyword>
<feature type="region of interest" description="Disordered" evidence="4">
    <location>
        <begin position="266"/>
        <end position="303"/>
    </location>
</feature>
<dbReference type="Gene3D" id="3.30.450.40">
    <property type="match status" value="1"/>
</dbReference>
<reference evidence="7 8" key="1">
    <citation type="submission" date="2023-12" db="EMBL/GenBank/DDBJ databases">
        <title>Blastococcus brunescens sp. nov., an actonobacterium isolated from sandstone collected in sahara desert.</title>
        <authorList>
            <person name="Gtari M."/>
            <person name="Ghodhbane F."/>
        </authorList>
    </citation>
    <scope>NUCLEOTIDE SEQUENCE [LARGE SCALE GENOMIC DNA]</scope>
    <source>
        <strain evidence="7 8">BMG 8361</strain>
    </source>
</reference>
<dbReference type="Proteomes" id="UP001324287">
    <property type="component" value="Chromosome"/>
</dbReference>
<dbReference type="RefSeq" id="WP_324278092.1">
    <property type="nucleotide sequence ID" value="NZ_CP141261.1"/>
</dbReference>
<feature type="domain" description="HTH iclR-type" evidence="5">
    <location>
        <begin position="33"/>
        <end position="94"/>
    </location>
</feature>
<dbReference type="EMBL" id="CP141261">
    <property type="protein sequence ID" value="WRL66780.1"/>
    <property type="molecule type" value="Genomic_DNA"/>
</dbReference>
<dbReference type="InterPro" id="IPR005471">
    <property type="entry name" value="Tscrpt_reg_IclR_N"/>
</dbReference>
<dbReference type="SMART" id="SM00346">
    <property type="entry name" value="HTH_ICLR"/>
    <property type="match status" value="1"/>
</dbReference>
<protein>
    <submittedName>
        <fullName evidence="7">IclR family transcriptional regulator</fullName>
    </submittedName>
</protein>
<dbReference type="Pfam" id="PF01614">
    <property type="entry name" value="IclR_C"/>
    <property type="match status" value="1"/>
</dbReference>
<evidence type="ECO:0000313" key="8">
    <source>
        <dbReference type="Proteomes" id="UP001324287"/>
    </source>
</evidence>
<accession>A0ABZ1B7K0</accession>
<evidence type="ECO:0000256" key="4">
    <source>
        <dbReference type="SAM" id="MobiDB-lite"/>
    </source>
</evidence>
<dbReference type="PROSITE" id="PS51078">
    <property type="entry name" value="ICLR_ED"/>
    <property type="match status" value="1"/>
</dbReference>
<keyword evidence="8" id="KW-1185">Reference proteome</keyword>
<name>A0ABZ1B7K0_9ACTN</name>
<dbReference type="Gene3D" id="1.10.10.10">
    <property type="entry name" value="Winged helix-like DNA-binding domain superfamily/Winged helix DNA-binding domain"/>
    <property type="match status" value="1"/>
</dbReference>
<dbReference type="PANTHER" id="PTHR30136">
    <property type="entry name" value="HELIX-TURN-HELIX TRANSCRIPTIONAL REGULATOR, ICLR FAMILY"/>
    <property type="match status" value="1"/>
</dbReference>
<dbReference type="PROSITE" id="PS51077">
    <property type="entry name" value="HTH_ICLR"/>
    <property type="match status" value="1"/>
</dbReference>
<evidence type="ECO:0000313" key="7">
    <source>
        <dbReference type="EMBL" id="WRL66780.1"/>
    </source>
</evidence>
<evidence type="ECO:0000256" key="3">
    <source>
        <dbReference type="ARBA" id="ARBA00023163"/>
    </source>
</evidence>
<keyword evidence="2" id="KW-0238">DNA-binding</keyword>
<gene>
    <name evidence="7" type="ORF">U6N30_16210</name>
</gene>
<evidence type="ECO:0000259" key="5">
    <source>
        <dbReference type="PROSITE" id="PS51077"/>
    </source>
</evidence>